<proteinExistence type="inferred from homology"/>
<dbReference type="STRING" id="1691903.A9B99_10805"/>
<evidence type="ECO:0000313" key="10">
    <source>
        <dbReference type="Proteomes" id="UP000078225"/>
    </source>
</evidence>
<accession>A0A1B7L0S0</accession>
<dbReference type="SUPFAM" id="SSF53062">
    <property type="entry name" value="PTS system fructose IIA component-like"/>
    <property type="match status" value="1"/>
</dbReference>
<dbReference type="GO" id="GO:0009401">
    <property type="term" value="P:phosphoenolpyruvate-dependent sugar phosphotransferase system"/>
    <property type="evidence" value="ECO:0007669"/>
    <property type="project" value="InterPro"/>
</dbReference>
<sequence>MVNLVIVSHSAALGEGVCALSQQMLQGKTNCRIAVAAGLDDPDFPIGTDPVKVMDAINSVADTAHILVLMDMGSALLSAETALELLDPEVAAKVTLCAAPLVEGALAAASIAATGASIERVKAEAENALQAKRAQLGVEENAPLPPPVALAQAPGESAMTASWVVTNPHGLHVRPAAHLVAALSGFNAALSLEKDGKCISPITLNQIALLQVRCGDTLRLIAQGPDAAAAIDAFLALAQNQFGERPGTAGTATELPAKITGVVHWLAQDNAPFTPEALSRSTASFSALEQAINHTLDDLLALAHQAEHDGLADIAAIFSGQHTLLDDPDLLAETRTHMQQHQQSAALAWFQVISGVAESYRGLDDAYLQARYIDIDDILHRTLCHLLSIPLAVPTFPAGSVLCAENLWPSLAMQLPVDEVRAICLRAGSPQSHSAIIARQRGIVILTGLEDTLDNWQEGEAISVFSTGKITRPGAEC</sequence>
<dbReference type="InterPro" id="IPR012844">
    <property type="entry name" value="DhaM_N"/>
</dbReference>
<dbReference type="EMBL" id="LYRP01000033">
    <property type="protein sequence ID" value="OAT75944.1"/>
    <property type="molecule type" value="Genomic_DNA"/>
</dbReference>
<dbReference type="NCBIfam" id="TIGR02364">
    <property type="entry name" value="dha_pts"/>
    <property type="match status" value="1"/>
</dbReference>
<dbReference type="InterPro" id="IPR036618">
    <property type="entry name" value="PtsI_HPr-bd_sf"/>
</dbReference>
<dbReference type="Gene3D" id="3.40.50.510">
    <property type="entry name" value="Phosphotransferase system, mannose-type IIA component"/>
    <property type="match status" value="1"/>
</dbReference>
<dbReference type="GO" id="GO:0016020">
    <property type="term" value="C:membrane"/>
    <property type="evidence" value="ECO:0007669"/>
    <property type="project" value="InterPro"/>
</dbReference>
<evidence type="ECO:0000256" key="6">
    <source>
        <dbReference type="ARBA" id="ARBA00046577"/>
    </source>
</evidence>
<dbReference type="PROSITE" id="PS51350">
    <property type="entry name" value="PTS_HPR_DOM"/>
    <property type="match status" value="1"/>
</dbReference>
<comment type="catalytic activity">
    <reaction evidence="1">
        <text>dihydroxyacetone + phosphoenolpyruvate = dihydroxyacetone phosphate + pyruvate</text>
        <dbReference type="Rhea" id="RHEA:18381"/>
        <dbReference type="ChEBI" id="CHEBI:15361"/>
        <dbReference type="ChEBI" id="CHEBI:16016"/>
        <dbReference type="ChEBI" id="CHEBI:57642"/>
        <dbReference type="ChEBI" id="CHEBI:58702"/>
        <dbReference type="EC" id="2.7.1.121"/>
    </reaction>
</comment>
<evidence type="ECO:0000313" key="9">
    <source>
        <dbReference type="EMBL" id="OAT75944.1"/>
    </source>
</evidence>
<name>A0A1B7L0S0_9ENTR</name>
<dbReference type="Gene3D" id="3.50.30.10">
    <property type="entry name" value="Phosphohistidine domain"/>
    <property type="match status" value="1"/>
</dbReference>
<dbReference type="CDD" id="cd00367">
    <property type="entry name" value="PTS-HPr_like"/>
    <property type="match status" value="1"/>
</dbReference>
<dbReference type="Gene3D" id="1.10.274.10">
    <property type="entry name" value="PtsI, HPr-binding domain"/>
    <property type="match status" value="1"/>
</dbReference>
<dbReference type="GO" id="GO:0047324">
    <property type="term" value="F:phosphoenolpyruvate-glycerone phosphotransferase activity"/>
    <property type="evidence" value="ECO:0007669"/>
    <property type="project" value="UniProtKB-EC"/>
</dbReference>
<dbReference type="SUPFAM" id="SSF55594">
    <property type="entry name" value="HPr-like"/>
    <property type="match status" value="1"/>
</dbReference>
<dbReference type="GO" id="GO:0019563">
    <property type="term" value="P:glycerol catabolic process"/>
    <property type="evidence" value="ECO:0007669"/>
    <property type="project" value="InterPro"/>
</dbReference>
<organism evidence="9 10">
    <name type="scientific">Mangrovibacter phragmitis</name>
    <dbReference type="NCBI Taxonomy" id="1691903"/>
    <lineage>
        <taxon>Bacteria</taxon>
        <taxon>Pseudomonadati</taxon>
        <taxon>Pseudomonadota</taxon>
        <taxon>Gammaproteobacteria</taxon>
        <taxon>Enterobacterales</taxon>
        <taxon>Enterobacteriaceae</taxon>
        <taxon>Mangrovibacter</taxon>
    </lineage>
</organism>
<dbReference type="InterPro" id="IPR001020">
    <property type="entry name" value="PTS_HPr_His_P_site"/>
</dbReference>
<dbReference type="AlphaFoldDB" id="A0A1B7L0S0"/>
<dbReference type="InterPro" id="IPR008279">
    <property type="entry name" value="PEP-util_enz_mobile_dom"/>
</dbReference>
<dbReference type="RefSeq" id="WP_064599112.1">
    <property type="nucleotide sequence ID" value="NZ_JBDJAE010000004.1"/>
</dbReference>
<feature type="domain" description="HPr" evidence="8">
    <location>
        <begin position="158"/>
        <end position="245"/>
    </location>
</feature>
<dbReference type="InterPro" id="IPR035895">
    <property type="entry name" value="HPr-like_sf"/>
</dbReference>
<dbReference type="PANTHER" id="PTHR38594">
    <property type="entry name" value="PEP-DEPENDENT DIHYDROXYACETONE KINASE, PHOSPHORYL DONOR SUBUNIT DHAM"/>
    <property type="match status" value="1"/>
</dbReference>
<gene>
    <name evidence="9" type="ORF">A9B99_10805</name>
</gene>
<evidence type="ECO:0000256" key="4">
    <source>
        <dbReference type="ARBA" id="ARBA00012095"/>
    </source>
</evidence>
<dbReference type="NCBIfam" id="NF008478">
    <property type="entry name" value="PRK11377.1"/>
    <property type="match status" value="1"/>
</dbReference>
<evidence type="ECO:0000256" key="1">
    <source>
        <dbReference type="ARBA" id="ARBA00001113"/>
    </source>
</evidence>
<dbReference type="SUPFAM" id="SSF47831">
    <property type="entry name" value="Enzyme I of the PEP:sugar phosphotransferase system HPr-binding (sub)domain"/>
    <property type="match status" value="1"/>
</dbReference>
<dbReference type="Pfam" id="PF00381">
    <property type="entry name" value="PTS-HPr"/>
    <property type="match status" value="1"/>
</dbReference>
<reference evidence="10" key="1">
    <citation type="submission" date="2016-05" db="EMBL/GenBank/DDBJ databases">
        <authorList>
            <person name="Behera P."/>
            <person name="Vaishampayan P."/>
            <person name="Singh N."/>
            <person name="Raina V."/>
            <person name="Suar M."/>
            <person name="Pattnaik A."/>
            <person name="Rastogi G."/>
        </authorList>
    </citation>
    <scope>NUCLEOTIDE SEQUENCE [LARGE SCALE GENOMIC DNA]</scope>
    <source>
        <strain evidence="10">MP23</strain>
    </source>
</reference>
<feature type="domain" description="PTS EIIA type-4" evidence="7">
    <location>
        <begin position="1"/>
        <end position="136"/>
    </location>
</feature>
<comment type="subunit">
    <text evidence="6">Homodimer. The dihydroxyacetone kinase complex is composed of a homodimer of DhaM, a homodimer of DhaK and the subunit DhaL.</text>
</comment>
<evidence type="ECO:0000256" key="2">
    <source>
        <dbReference type="ARBA" id="ARBA00002788"/>
    </source>
</evidence>
<dbReference type="InterPro" id="IPR004701">
    <property type="entry name" value="PTS_EIIA_man-typ"/>
</dbReference>
<keyword evidence="5" id="KW-0808">Transferase</keyword>
<dbReference type="Pfam" id="PF00391">
    <property type="entry name" value="PEP-utilizers"/>
    <property type="match status" value="1"/>
</dbReference>
<dbReference type="EC" id="2.7.1.121" evidence="4"/>
<dbReference type="PRINTS" id="PR00107">
    <property type="entry name" value="PHOSPHOCPHPR"/>
</dbReference>
<dbReference type="InterPro" id="IPR036662">
    <property type="entry name" value="PTS_EIIA_man-typ_sf"/>
</dbReference>
<comment type="caution">
    <text evidence="9">The sequence shown here is derived from an EMBL/GenBank/DDBJ whole genome shotgun (WGS) entry which is preliminary data.</text>
</comment>
<dbReference type="InterPro" id="IPR008731">
    <property type="entry name" value="PTS_EIN"/>
</dbReference>
<dbReference type="Proteomes" id="UP000078225">
    <property type="component" value="Unassembled WGS sequence"/>
</dbReference>
<evidence type="ECO:0000259" key="7">
    <source>
        <dbReference type="PROSITE" id="PS51096"/>
    </source>
</evidence>
<evidence type="ECO:0000256" key="3">
    <source>
        <dbReference type="ARBA" id="ARBA00007837"/>
    </source>
</evidence>
<comment type="function">
    <text evidence="2">Component of the dihydroxyacetone kinase complex, which is responsible for the phosphoenolpyruvate (PEP)-dependent phosphorylation of dihydroxyacetone. DhaM serves as the phosphoryl donor. Is phosphorylated by phosphoenolpyruvate in an EI- and HPr-dependent reaction, and a phosphorelay system on histidine residues finally leads to phosphoryl transfer to DhaL and dihydroxyacetone.</text>
</comment>
<evidence type="ECO:0000259" key="8">
    <source>
        <dbReference type="PROSITE" id="PS51350"/>
    </source>
</evidence>
<dbReference type="Pfam" id="PF03610">
    <property type="entry name" value="EIIA-man"/>
    <property type="match status" value="1"/>
</dbReference>
<dbReference type="InterPro" id="IPR039643">
    <property type="entry name" value="DhaM"/>
</dbReference>
<dbReference type="PROSITE" id="PS51096">
    <property type="entry name" value="PTS_EIIA_TYPE_4"/>
    <property type="match status" value="1"/>
</dbReference>
<dbReference type="SUPFAM" id="SSF52009">
    <property type="entry name" value="Phosphohistidine domain"/>
    <property type="match status" value="1"/>
</dbReference>
<dbReference type="InterPro" id="IPR000032">
    <property type="entry name" value="HPr-like"/>
</dbReference>
<dbReference type="OrthoDB" id="7065393at2"/>
<keyword evidence="9" id="KW-0418">Kinase</keyword>
<protein>
    <recommendedName>
        <fullName evidence="4">phosphoenolpyruvate--glycerone phosphotransferase</fullName>
        <ecNumber evidence="4">2.7.1.121</ecNumber>
    </recommendedName>
</protein>
<dbReference type="Gene3D" id="3.30.1340.10">
    <property type="entry name" value="HPr-like"/>
    <property type="match status" value="1"/>
</dbReference>
<dbReference type="InterPro" id="IPR036637">
    <property type="entry name" value="Phosphohistidine_dom_sf"/>
</dbReference>
<dbReference type="PROSITE" id="PS00369">
    <property type="entry name" value="PTS_HPR_HIS"/>
    <property type="match status" value="1"/>
</dbReference>
<dbReference type="PANTHER" id="PTHR38594:SF1">
    <property type="entry name" value="PEP-DEPENDENT DIHYDROXYACETONE KINASE, PHOSPHORYL DONOR SUBUNIT DHAM"/>
    <property type="match status" value="1"/>
</dbReference>
<evidence type="ECO:0000256" key="5">
    <source>
        <dbReference type="ARBA" id="ARBA00022679"/>
    </source>
</evidence>
<dbReference type="Pfam" id="PF05524">
    <property type="entry name" value="PEP-utilisers_N"/>
    <property type="match status" value="1"/>
</dbReference>
<comment type="similarity">
    <text evidence="3">Belongs to the PEP-utilizing enzyme family.</text>
</comment>
<keyword evidence="10" id="KW-1185">Reference proteome</keyword>